<dbReference type="Gene3D" id="2.30.30.40">
    <property type="entry name" value="SH3 Domains"/>
    <property type="match status" value="1"/>
</dbReference>
<keyword evidence="2" id="KW-0732">Signal</keyword>
<dbReference type="Proteomes" id="UP001424441">
    <property type="component" value="Unassembled WGS sequence"/>
</dbReference>
<feature type="region of interest" description="Disordered" evidence="1">
    <location>
        <begin position="136"/>
        <end position="159"/>
    </location>
</feature>
<dbReference type="EMBL" id="BAAADE010000001">
    <property type="protein sequence ID" value="GAA0595942.1"/>
    <property type="molecule type" value="Genomic_DNA"/>
</dbReference>
<sequence>MLLRKLIGKPKYIFKLALLSVLLGAPAVSYAAPAIVTGNVNVREGAAARYKKIGTLRPGWQVDAGPCQAGWCHVRVGRIYGWVSARYLNFNRVVQPAPYYTRQPTVIIESGPVIRRQPFWGWGGWGNDNGHYRPSRHQYRPPYRPRPLPPQPAPSAPFYDPYKDAGSGPVYPPMRNVPIGEGVRPVGG</sequence>
<dbReference type="Pfam" id="PF08239">
    <property type="entry name" value="SH3_3"/>
    <property type="match status" value="1"/>
</dbReference>
<feature type="compositionally biased region" description="Pro residues" evidence="1">
    <location>
        <begin position="142"/>
        <end position="155"/>
    </location>
</feature>
<dbReference type="RefSeq" id="WP_343801889.1">
    <property type="nucleotide sequence ID" value="NZ_BAAADE010000001.1"/>
</dbReference>
<evidence type="ECO:0000313" key="4">
    <source>
        <dbReference type="EMBL" id="GAA0595942.1"/>
    </source>
</evidence>
<protein>
    <recommendedName>
        <fullName evidence="3">SH3b domain-containing protein</fullName>
    </recommendedName>
</protein>
<evidence type="ECO:0000259" key="3">
    <source>
        <dbReference type="Pfam" id="PF08239"/>
    </source>
</evidence>
<reference evidence="5" key="1">
    <citation type="journal article" date="2019" name="Int. J. Syst. Evol. Microbiol.">
        <title>The Global Catalogue of Microorganisms (GCM) 10K type strain sequencing project: providing services to taxonomists for standard genome sequencing and annotation.</title>
        <authorList>
            <consortium name="The Broad Institute Genomics Platform"/>
            <consortium name="The Broad Institute Genome Sequencing Center for Infectious Disease"/>
            <person name="Wu L."/>
            <person name="Ma J."/>
        </authorList>
    </citation>
    <scope>NUCLEOTIDE SEQUENCE [LARGE SCALE GENOMIC DNA]</scope>
    <source>
        <strain evidence="5">JCM 15115</strain>
    </source>
</reference>
<proteinExistence type="predicted"/>
<comment type="caution">
    <text evidence="4">The sequence shown here is derived from an EMBL/GenBank/DDBJ whole genome shotgun (WGS) entry which is preliminary data.</text>
</comment>
<gene>
    <name evidence="4" type="ORF">GCM10008943_08830</name>
</gene>
<evidence type="ECO:0000256" key="1">
    <source>
        <dbReference type="SAM" id="MobiDB-lite"/>
    </source>
</evidence>
<evidence type="ECO:0000313" key="5">
    <source>
        <dbReference type="Proteomes" id="UP001424441"/>
    </source>
</evidence>
<feature type="domain" description="SH3b" evidence="3">
    <location>
        <begin position="38"/>
        <end position="88"/>
    </location>
</feature>
<evidence type="ECO:0000256" key="2">
    <source>
        <dbReference type="SAM" id="SignalP"/>
    </source>
</evidence>
<feature type="chain" id="PRO_5047004262" description="SH3b domain-containing protein" evidence="2">
    <location>
        <begin position="32"/>
        <end position="188"/>
    </location>
</feature>
<organism evidence="4 5">
    <name type="scientific">Paenochrobactrum glaciei</name>
    <dbReference type="NCBI Taxonomy" id="486407"/>
    <lineage>
        <taxon>Bacteria</taxon>
        <taxon>Pseudomonadati</taxon>
        <taxon>Pseudomonadota</taxon>
        <taxon>Alphaproteobacteria</taxon>
        <taxon>Hyphomicrobiales</taxon>
        <taxon>Brucellaceae</taxon>
        <taxon>Paenochrobactrum</taxon>
    </lineage>
</organism>
<name>A0ABP3QRM2_9HYPH</name>
<dbReference type="InterPro" id="IPR003646">
    <property type="entry name" value="SH3-like_bac-type"/>
</dbReference>
<keyword evidence="5" id="KW-1185">Reference proteome</keyword>
<feature type="signal peptide" evidence="2">
    <location>
        <begin position="1"/>
        <end position="31"/>
    </location>
</feature>
<accession>A0ABP3QRM2</accession>